<sequence length="155" mass="17567">GFQTDSTFLFFFPRGRPISENSTSVMMTCIYISPENRFKYVWKILIPDKPASILPNDSAVVVVSRGTHSVTYQCETQENGSIIASVKYTVNAATGKLVKTFTVFQCYGLVFVVWHLIFMGLHVTKVSIFFAFVKIQAEIRRFSCYLLICYCTQVG</sequence>
<proteinExistence type="predicted"/>
<reference evidence="2" key="1">
    <citation type="submission" date="2025-08" db="UniProtKB">
        <authorList>
            <consortium name="Ensembl"/>
        </authorList>
    </citation>
    <scope>IDENTIFICATION</scope>
</reference>
<dbReference type="GO" id="GO:0001675">
    <property type="term" value="P:acrosome assembly"/>
    <property type="evidence" value="ECO:0007669"/>
    <property type="project" value="TreeGrafter"/>
</dbReference>
<keyword evidence="3" id="KW-1185">Reference proteome</keyword>
<dbReference type="Ensembl" id="ENSPSTT00000019583.1">
    <property type="protein sequence ID" value="ENSPSTP00000018695.1"/>
    <property type="gene ID" value="ENSPSTG00000013425.1"/>
</dbReference>
<dbReference type="InterPro" id="IPR037878">
    <property type="entry name" value="SPACA1"/>
</dbReference>
<accession>A0A8C9FT91</accession>
<dbReference type="GO" id="GO:0002080">
    <property type="term" value="C:acrosomal membrane"/>
    <property type="evidence" value="ECO:0007669"/>
    <property type="project" value="InterPro"/>
</dbReference>
<reference evidence="2" key="2">
    <citation type="submission" date="2025-09" db="UniProtKB">
        <authorList>
            <consortium name="Ensembl"/>
        </authorList>
    </citation>
    <scope>IDENTIFICATION</scope>
</reference>
<name>A0A8C9FT91_PAVCR</name>
<dbReference type="Proteomes" id="UP000694428">
    <property type="component" value="Unplaced"/>
</dbReference>
<keyword evidence="1" id="KW-1133">Transmembrane helix</keyword>
<organism evidence="2 3">
    <name type="scientific">Pavo cristatus</name>
    <name type="common">Indian peafowl</name>
    <name type="synonym">Blue peafowl</name>
    <dbReference type="NCBI Taxonomy" id="9049"/>
    <lineage>
        <taxon>Eukaryota</taxon>
        <taxon>Metazoa</taxon>
        <taxon>Chordata</taxon>
        <taxon>Craniata</taxon>
        <taxon>Vertebrata</taxon>
        <taxon>Euteleostomi</taxon>
        <taxon>Archelosauria</taxon>
        <taxon>Archosauria</taxon>
        <taxon>Dinosauria</taxon>
        <taxon>Saurischia</taxon>
        <taxon>Theropoda</taxon>
        <taxon>Coelurosauria</taxon>
        <taxon>Aves</taxon>
        <taxon>Neognathae</taxon>
        <taxon>Galloanserae</taxon>
        <taxon>Galliformes</taxon>
        <taxon>Phasianidae</taxon>
        <taxon>Phasianinae</taxon>
        <taxon>Pavo</taxon>
    </lineage>
</organism>
<evidence type="ECO:0000313" key="2">
    <source>
        <dbReference type="Ensembl" id="ENSPSTP00000018695.1"/>
    </source>
</evidence>
<keyword evidence="1" id="KW-0812">Transmembrane</keyword>
<dbReference type="PANTHER" id="PTHR47223:SF1">
    <property type="entry name" value="SPERM ACROSOME MEMBRANE-ASSOCIATED PROTEIN 1"/>
    <property type="match status" value="1"/>
</dbReference>
<dbReference type="AlphaFoldDB" id="A0A8C9FT91"/>
<protein>
    <submittedName>
        <fullName evidence="2">Uncharacterized protein</fullName>
    </submittedName>
</protein>
<feature type="transmembrane region" description="Helical" evidence="1">
    <location>
        <begin position="107"/>
        <end position="133"/>
    </location>
</feature>
<keyword evidence="1" id="KW-0472">Membrane</keyword>
<evidence type="ECO:0000313" key="3">
    <source>
        <dbReference type="Proteomes" id="UP000694428"/>
    </source>
</evidence>
<dbReference type="PANTHER" id="PTHR47223">
    <property type="entry name" value="SPERM ACROSOME MEMBRANE-ASSOCIATED PROTEIN 1"/>
    <property type="match status" value="1"/>
</dbReference>
<evidence type="ECO:0000256" key="1">
    <source>
        <dbReference type="SAM" id="Phobius"/>
    </source>
</evidence>